<dbReference type="EMBL" id="LIUT01000001">
    <property type="protein sequence ID" value="KOR87753.1"/>
    <property type="molecule type" value="Genomic_DNA"/>
</dbReference>
<sequence length="84" mass="9308">MEANYFDDELHGGETARANGQEVVTGSREENGAFAQSEGGLTSEGEESDLSASSLWENDPVGKTWMNDWSGREETHAMFRQSYE</sequence>
<evidence type="ECO:0000256" key="1">
    <source>
        <dbReference type="SAM" id="MobiDB-lite"/>
    </source>
</evidence>
<dbReference type="Proteomes" id="UP000036932">
    <property type="component" value="Unassembled WGS sequence"/>
</dbReference>
<accession>A0A0M1NZR3</accession>
<protein>
    <submittedName>
        <fullName evidence="2">Uncharacterized protein</fullName>
    </submittedName>
</protein>
<dbReference type="RefSeq" id="WP_054400823.1">
    <property type="nucleotide sequence ID" value="NZ_LIUT01000001.1"/>
</dbReference>
<dbReference type="AlphaFoldDB" id="A0A0M1NZR3"/>
<comment type="caution">
    <text evidence="2">The sequence shown here is derived from an EMBL/GenBank/DDBJ whole genome shotgun (WGS) entry which is preliminary data.</text>
</comment>
<reference evidence="3" key="1">
    <citation type="submission" date="2015-08" db="EMBL/GenBank/DDBJ databases">
        <title>Genome sequencing project for genomic taxonomy and phylogenomics of Bacillus-like bacteria.</title>
        <authorList>
            <person name="Liu B."/>
            <person name="Wang J."/>
            <person name="Zhu Y."/>
            <person name="Liu G."/>
            <person name="Chen Q."/>
            <person name="Chen Z."/>
            <person name="Lan J."/>
            <person name="Che J."/>
            <person name="Ge C."/>
            <person name="Shi H."/>
            <person name="Pan Z."/>
            <person name="Liu X."/>
        </authorList>
    </citation>
    <scope>NUCLEOTIDE SEQUENCE [LARGE SCALE GENOMIC DNA]</scope>
    <source>
        <strain evidence="3">FJAT-22460</strain>
    </source>
</reference>
<organism evidence="2 3">
    <name type="scientific">Paenibacillus solani</name>
    <dbReference type="NCBI Taxonomy" id="1705565"/>
    <lineage>
        <taxon>Bacteria</taxon>
        <taxon>Bacillati</taxon>
        <taxon>Bacillota</taxon>
        <taxon>Bacilli</taxon>
        <taxon>Bacillales</taxon>
        <taxon>Paenibacillaceae</taxon>
        <taxon>Paenibacillus</taxon>
    </lineage>
</organism>
<name>A0A0M1NZR3_9BACL</name>
<gene>
    <name evidence="2" type="ORF">AM231_00420</name>
</gene>
<keyword evidence="3" id="KW-1185">Reference proteome</keyword>
<evidence type="ECO:0000313" key="3">
    <source>
        <dbReference type="Proteomes" id="UP000036932"/>
    </source>
</evidence>
<proteinExistence type="predicted"/>
<feature type="region of interest" description="Disordered" evidence="1">
    <location>
        <begin position="1"/>
        <end position="61"/>
    </location>
</feature>
<dbReference type="OrthoDB" id="2644386at2"/>
<evidence type="ECO:0000313" key="2">
    <source>
        <dbReference type="EMBL" id="KOR87753.1"/>
    </source>
</evidence>
<dbReference type="PATRIC" id="fig|1705565.3.peg.1904"/>